<name>A0A392M5H4_9FABA</name>
<sequence>MTYPIMAVKGVQNTIAKVQRKIDHLERLSPQFYRNVNGVQVPTPRSSDAKIAELNAENQEREAELRQLLENPPKNTYRMMGRARYED</sequence>
<organism evidence="2 3">
    <name type="scientific">Trifolium medium</name>
    <dbReference type="NCBI Taxonomy" id="97028"/>
    <lineage>
        <taxon>Eukaryota</taxon>
        <taxon>Viridiplantae</taxon>
        <taxon>Streptophyta</taxon>
        <taxon>Embryophyta</taxon>
        <taxon>Tracheophyta</taxon>
        <taxon>Spermatophyta</taxon>
        <taxon>Magnoliopsida</taxon>
        <taxon>eudicotyledons</taxon>
        <taxon>Gunneridae</taxon>
        <taxon>Pentapetalae</taxon>
        <taxon>rosids</taxon>
        <taxon>fabids</taxon>
        <taxon>Fabales</taxon>
        <taxon>Fabaceae</taxon>
        <taxon>Papilionoideae</taxon>
        <taxon>50 kb inversion clade</taxon>
        <taxon>NPAAA clade</taxon>
        <taxon>Hologalegina</taxon>
        <taxon>IRL clade</taxon>
        <taxon>Trifolieae</taxon>
        <taxon>Trifolium</taxon>
    </lineage>
</organism>
<reference evidence="2 3" key="1">
    <citation type="journal article" date="2018" name="Front. Plant Sci.">
        <title>Red Clover (Trifolium pratense) and Zigzag Clover (T. medium) - A Picture of Genomic Similarities and Differences.</title>
        <authorList>
            <person name="Dluhosova J."/>
            <person name="Istvanek J."/>
            <person name="Nedelnik J."/>
            <person name="Repkova J."/>
        </authorList>
    </citation>
    <scope>NUCLEOTIDE SEQUENCE [LARGE SCALE GENOMIC DNA]</scope>
    <source>
        <strain evidence="3">cv. 10/8</strain>
        <tissue evidence="2">Leaf</tissue>
    </source>
</reference>
<evidence type="ECO:0000313" key="3">
    <source>
        <dbReference type="Proteomes" id="UP000265520"/>
    </source>
</evidence>
<evidence type="ECO:0000313" key="2">
    <source>
        <dbReference type="EMBL" id="MCH81644.1"/>
    </source>
</evidence>
<keyword evidence="3" id="KW-1185">Reference proteome</keyword>
<protein>
    <submittedName>
        <fullName evidence="2">Uncharacterized protein</fullName>
    </submittedName>
</protein>
<gene>
    <name evidence="2" type="ORF">A2U01_0002435</name>
</gene>
<dbReference type="AlphaFoldDB" id="A0A392M5H4"/>
<evidence type="ECO:0000256" key="1">
    <source>
        <dbReference type="SAM" id="MobiDB-lite"/>
    </source>
</evidence>
<accession>A0A392M5H4</accession>
<dbReference type="Proteomes" id="UP000265520">
    <property type="component" value="Unassembled WGS sequence"/>
</dbReference>
<comment type="caution">
    <text evidence="2">The sequence shown here is derived from an EMBL/GenBank/DDBJ whole genome shotgun (WGS) entry which is preliminary data.</text>
</comment>
<dbReference type="EMBL" id="LXQA010002581">
    <property type="protein sequence ID" value="MCH81644.1"/>
    <property type="molecule type" value="Genomic_DNA"/>
</dbReference>
<feature type="region of interest" description="Disordered" evidence="1">
    <location>
        <begin position="66"/>
        <end position="87"/>
    </location>
</feature>
<proteinExistence type="predicted"/>